<comment type="caution">
    <text evidence="2">The sequence shown here is derived from an EMBL/GenBank/DDBJ whole genome shotgun (WGS) entry which is preliminary data.</text>
</comment>
<organism evidence="2 3">
    <name type="scientific">Shewanella insulae</name>
    <dbReference type="NCBI Taxonomy" id="2681496"/>
    <lineage>
        <taxon>Bacteria</taxon>
        <taxon>Pseudomonadati</taxon>
        <taxon>Pseudomonadota</taxon>
        <taxon>Gammaproteobacteria</taxon>
        <taxon>Alteromonadales</taxon>
        <taxon>Shewanellaceae</taxon>
        <taxon>Shewanella</taxon>
    </lineage>
</organism>
<protein>
    <submittedName>
        <fullName evidence="2">Uncharacterized protein</fullName>
    </submittedName>
</protein>
<feature type="chain" id="PRO_5027016185" evidence="1">
    <location>
        <begin position="21"/>
        <end position="174"/>
    </location>
</feature>
<proteinExistence type="predicted"/>
<dbReference type="RefSeq" id="WP_160793337.1">
    <property type="nucleotide sequence ID" value="NZ_WRPA01000001.1"/>
</dbReference>
<dbReference type="Proteomes" id="UP000474778">
    <property type="component" value="Unassembled WGS sequence"/>
</dbReference>
<reference evidence="2 3" key="1">
    <citation type="submission" date="2019-12" db="EMBL/GenBank/DDBJ databases">
        <title>Shewanella insulae sp. nov., isolated from a tidal flat.</title>
        <authorList>
            <person name="Yoon J.-H."/>
        </authorList>
    </citation>
    <scope>NUCLEOTIDE SEQUENCE [LARGE SCALE GENOMIC DNA]</scope>
    <source>
        <strain evidence="2 3">JBTF-M18</strain>
    </source>
</reference>
<keyword evidence="1" id="KW-0732">Signal</keyword>
<keyword evidence="3" id="KW-1185">Reference proteome</keyword>
<evidence type="ECO:0000256" key="1">
    <source>
        <dbReference type="SAM" id="SignalP"/>
    </source>
</evidence>
<dbReference type="AlphaFoldDB" id="A0A6L7HSS2"/>
<evidence type="ECO:0000313" key="2">
    <source>
        <dbReference type="EMBL" id="MXR67336.1"/>
    </source>
</evidence>
<dbReference type="EMBL" id="WRPA01000001">
    <property type="protein sequence ID" value="MXR67336.1"/>
    <property type="molecule type" value="Genomic_DNA"/>
</dbReference>
<accession>A0A6L7HSS2</accession>
<sequence length="174" mass="19274">MQKVLLILALLCPLSMSAYSADSADTTQNKEADSIQAPISLINDFHQAHKAVLARTSADFDTGVTAKMAEAIAAESALIMEYLIPIESYVEGHSKTDTRRKVERDCDAIAHDAYLQGHQLGWGGTGVVTDVAEAKRDHLLNRLIYYVVRIHKEDDTRFDLDAWLAILGIEKFDV</sequence>
<gene>
    <name evidence="2" type="ORF">GNT65_01370</name>
</gene>
<name>A0A6L7HSS2_9GAMM</name>
<evidence type="ECO:0000313" key="3">
    <source>
        <dbReference type="Proteomes" id="UP000474778"/>
    </source>
</evidence>
<feature type="signal peptide" evidence="1">
    <location>
        <begin position="1"/>
        <end position="20"/>
    </location>
</feature>